<dbReference type="PANTHER" id="PTHR34853">
    <property type="match status" value="1"/>
</dbReference>
<evidence type="ECO:0000313" key="3">
    <source>
        <dbReference type="EMBL" id="MCP9273793.1"/>
    </source>
</evidence>
<dbReference type="EMBL" id="JANDBD010000006">
    <property type="protein sequence ID" value="MCP9273793.1"/>
    <property type="molecule type" value="Genomic_DNA"/>
</dbReference>
<sequence>MRRVAAASALVAVVVLLLAGCGDRAAPNATPSPDAGVALPGDFGGAGPGTLIDATSLPLVDRRLKAVTSQLARITYASTSGVTNEPTEVTGTVFAPTGKAPEGGWPIIAFGHPTTGIRPECGPSLSPTLMNLSSTILYFVKAGYVVTMSDFQGLGRDGYYHPYLDATTAAYNLIDSVRAVRKIVPETSDRWLAFGMSQGAQASWAANELAGQYGSGLNLVGSVSLSPPLDVSPLADLAAEGTLSPEQRPAYIALLATWAEEDPTVDLDRFRRGVVTQDWDLMLQCEYATSQERSDALDEVGPDDLRPADVESTNAIRDQLLASTLPRTQTTAPALVIYGGQDTLIAPVWTDAALQRACDMGDVVDINLQADKGHADIDVSSTLPWVADRFAGVPAPDSCPSFVSPAEVTAPVTGEVTEDEGE</sequence>
<evidence type="ECO:0000256" key="2">
    <source>
        <dbReference type="SAM" id="SignalP"/>
    </source>
</evidence>
<dbReference type="RefSeq" id="WP_255061098.1">
    <property type="nucleotide sequence ID" value="NZ_JANDBD010000006.1"/>
</dbReference>
<accession>A0ABT1M3U4</accession>
<dbReference type="PROSITE" id="PS51257">
    <property type="entry name" value="PROKAR_LIPOPROTEIN"/>
    <property type="match status" value="1"/>
</dbReference>
<feature type="chain" id="PRO_5047371642" evidence="2">
    <location>
        <begin position="26"/>
        <end position="422"/>
    </location>
</feature>
<organism evidence="3 4">
    <name type="scientific">Mycolicibacterium arenosum</name>
    <dbReference type="NCBI Taxonomy" id="2952157"/>
    <lineage>
        <taxon>Bacteria</taxon>
        <taxon>Bacillati</taxon>
        <taxon>Actinomycetota</taxon>
        <taxon>Actinomycetes</taxon>
        <taxon>Mycobacteriales</taxon>
        <taxon>Mycobacteriaceae</taxon>
        <taxon>Mycolicibacterium</taxon>
    </lineage>
</organism>
<gene>
    <name evidence="3" type="ORF">NM203_16515</name>
</gene>
<dbReference type="InterPro" id="IPR005152">
    <property type="entry name" value="Lipase_secreted"/>
</dbReference>
<dbReference type="PIRSF" id="PIRSF029171">
    <property type="entry name" value="Esterase_LipA"/>
    <property type="match status" value="1"/>
</dbReference>
<proteinExistence type="predicted"/>
<dbReference type="Proteomes" id="UP001651690">
    <property type="component" value="Unassembled WGS sequence"/>
</dbReference>
<dbReference type="InterPro" id="IPR029058">
    <property type="entry name" value="AB_hydrolase_fold"/>
</dbReference>
<protein>
    <submittedName>
        <fullName evidence="3">Lipase family protein</fullName>
    </submittedName>
</protein>
<dbReference type="Pfam" id="PF03583">
    <property type="entry name" value="LIP"/>
    <property type="match status" value="1"/>
</dbReference>
<keyword evidence="2" id="KW-0732">Signal</keyword>
<evidence type="ECO:0000313" key="4">
    <source>
        <dbReference type="Proteomes" id="UP001651690"/>
    </source>
</evidence>
<dbReference type="SUPFAM" id="SSF53474">
    <property type="entry name" value="alpha/beta-Hydrolases"/>
    <property type="match status" value="1"/>
</dbReference>
<dbReference type="Gene3D" id="3.40.50.1820">
    <property type="entry name" value="alpha/beta hydrolase"/>
    <property type="match status" value="2"/>
</dbReference>
<keyword evidence="4" id="KW-1185">Reference proteome</keyword>
<feature type="signal peptide" evidence="2">
    <location>
        <begin position="1"/>
        <end position="25"/>
    </location>
</feature>
<name>A0ABT1M3U4_9MYCO</name>
<evidence type="ECO:0000256" key="1">
    <source>
        <dbReference type="SAM" id="MobiDB-lite"/>
    </source>
</evidence>
<comment type="caution">
    <text evidence="3">The sequence shown here is derived from an EMBL/GenBank/DDBJ whole genome shotgun (WGS) entry which is preliminary data.</text>
</comment>
<dbReference type="PANTHER" id="PTHR34853:SF1">
    <property type="entry name" value="LIPASE 5"/>
    <property type="match status" value="1"/>
</dbReference>
<reference evidence="3 4" key="1">
    <citation type="submission" date="2022-06" db="EMBL/GenBank/DDBJ databases">
        <title>Mycolicibacterium sp. CAU 1645 isolated from seawater.</title>
        <authorList>
            <person name="Kim W."/>
        </authorList>
    </citation>
    <scope>NUCLEOTIDE SEQUENCE [LARGE SCALE GENOMIC DNA]</scope>
    <source>
        <strain evidence="3 4">CAU 1645</strain>
    </source>
</reference>
<feature type="region of interest" description="Disordered" evidence="1">
    <location>
        <begin position="402"/>
        <end position="422"/>
    </location>
</feature>